<feature type="region of interest" description="Disordered" evidence="1">
    <location>
        <begin position="239"/>
        <end position="335"/>
    </location>
</feature>
<evidence type="ECO:0000313" key="3">
    <source>
        <dbReference type="EMBL" id="KAG7551321.1"/>
    </source>
</evidence>
<dbReference type="InterPro" id="IPR005135">
    <property type="entry name" value="Endo/exonuclease/phosphatase"/>
</dbReference>
<dbReference type="InterPro" id="IPR026960">
    <property type="entry name" value="RVT-Znf"/>
</dbReference>
<feature type="compositionally biased region" description="Basic residues" evidence="1">
    <location>
        <begin position="17"/>
        <end position="26"/>
    </location>
</feature>
<dbReference type="CDD" id="cd06222">
    <property type="entry name" value="RNase_H_like"/>
    <property type="match status" value="1"/>
</dbReference>
<feature type="region of interest" description="Disordered" evidence="1">
    <location>
        <begin position="1"/>
        <end position="110"/>
    </location>
</feature>
<dbReference type="CDD" id="cd14481">
    <property type="entry name" value="SPX_AtSPX1_like"/>
    <property type="match status" value="1"/>
</dbReference>
<dbReference type="Pfam" id="PF00078">
    <property type="entry name" value="RVT_1"/>
    <property type="match status" value="1"/>
</dbReference>
<sequence length="1721" mass="195196">MPRSPTREEPSLENWRSSRRPPRHQSSRSDRNLSAHRDFPSGCGTNPAVMEKGKGKLVKGEEERVLGADEDEMEDANPVPKNFEFGSGSGAGVGNEPAVTPSTHPQEVSTLPGSMVAIPAEAEGLDTILDEAAEDINEEEGWVDEDDDLVDWAEDDTGLSDWAEDDTLVRVPEENMRDRLEIQCTQGGESIPSDWENLADEEADNDKEITEEDLRLMQELEKEMILDGLLDNDDLLGEEMLAGDNEEMLGDDESQERTISEAIVPISHHRVEVPATSQSPSSKRLRSPVREKTSPRRSSRLAGSGSGGPDNGLTGPFAQDGMTEPNNPETKKAFIPQSPKLFIAASRKLKLFGPKLSPKKRSAPLASGTSGAVPPRLDTNIPHQEEVTIKINKVKKKEAKAKKPKEDDRIIDIETIINGNRVFMTFIYGDPVVSNREYVWERLMRIGVSRPEAWFIIGDFNEITGNHEKRGGKKRSEASFLPFRAMIHSCGLIDFPFHGNQFSWIGQRTNGKIRCRLDRAMGNEEWHNIFSHTNVEYLKMWGSNHRPLLASIQTNPRKFSRKFMFDKRWIGKPGLHEAVLSGWNGDGSREDRLIMKKSRIVNVKSPYGRNQPVPTRRAKNKILGILDDHGVWVDNEDGIESVAVGYFDNLFTSLNPVDPAPALRDISPSVTPAMNEFLVKEVNRKKFMALKTDMSKAYDRVEWGFLRALMEKMGFNHRWIEWIMQCITSVSYRILINCEPKGRIRPSRGIRQGDPISPYLFILCTEALIAKIRKAETEGKIQGLRISHASPRVSHLLFADDSLFFYQANAVQIKEVIDIIRSYGGASGQEVNLTKSSIMFGNEVPSPIRQEIKGILGISHEGGMGTYLGLPEKIHGSKAQVFAFVRDRLQTRVNSWSSKFISKGGKEVLIKSQAQALPTYVMSCFLLPKAICSKLTSAIANFWWSNKVESRGIHWIAWDQICTQLSEGGLGFRSLEDFNLALLAKQLWRLLRFPDSLLSRVLKGRYFRYSSPLEITVSNRPSYGWRSMLAAKNVLKLGIRKTIGSGFGTCIWTDPWIPDSPARPPKGLSNDRDPLIYVNTLIDFGTKQWKLSRLRELFPPEDITLILGIKPSLKVSSDGYCWTLTKSGNYTVKTEYEAARSISRPACDHPSQGPSVTALKAQAWKLKTTRKLKHFVWQCVTGCLASSQRLFYRHIGRDKGCSRCNAPEETINHLIFECPPARQVWALSNIPSSPALFPSPSLYNNLDYLYWRGKEAGADEESLRVFPWIMWYIWKARNRKIFENVCVSPQDSLDLAIQEEGAWRRANSQEVPQDEIDQTLHVTPIPEDRPVCYIDGSWHGEDARSGHGWIVYCGRRLLQVGLKGSRRSLSPLHAELDTLVWSMKCLVEIPITSILILTDCSDLLEMTSNPEAWPTFSSELLDFMFYRDSFSSFSLKHIPRSDNSSADHLAKCARGRGKDKREAMKFGKSLSNQIEQTLPEWQDKFLSYKELKKRLKLIPSKTGDRPAKRLRFDDEFSVGMSKEEINFIQLLEDELEKFNNFFVEKEEEYIIRLKEFRDRIAKAKDSMEKMITIRKEIVDFHGEMVLLENYSALNYTGLVKILKKYDKRTGDLMRLPFIQKVLQQPFYTTDLLYKLVKESEAMLDQFFPAANEPESEIIQAELSEHKFMESLHMKSTIAALRVLKEIRSGSSTVSVFSLPPLQLNGLDETWKKIPLLEQEAK</sequence>
<comment type="caution">
    <text evidence="3">The sequence shown here is derived from an EMBL/GenBank/DDBJ whole genome shotgun (WGS) entry which is preliminary data.</text>
</comment>
<dbReference type="InterPro" id="IPR031142">
    <property type="entry name" value="SPX_prot"/>
</dbReference>
<dbReference type="GO" id="GO:0003676">
    <property type="term" value="F:nucleic acid binding"/>
    <property type="evidence" value="ECO:0007669"/>
    <property type="project" value="InterPro"/>
</dbReference>
<dbReference type="Pfam" id="PF13456">
    <property type="entry name" value="RVT_3"/>
    <property type="match status" value="1"/>
</dbReference>
<evidence type="ECO:0000313" key="4">
    <source>
        <dbReference type="Proteomes" id="UP000694240"/>
    </source>
</evidence>
<dbReference type="GO" id="GO:0016036">
    <property type="term" value="P:cellular response to phosphate starvation"/>
    <property type="evidence" value="ECO:0007669"/>
    <property type="project" value="InterPro"/>
</dbReference>
<proteinExistence type="predicted"/>
<evidence type="ECO:0000259" key="2">
    <source>
        <dbReference type="PROSITE" id="PS51382"/>
    </source>
</evidence>
<dbReference type="InterPro" id="IPR002156">
    <property type="entry name" value="RNaseH_domain"/>
</dbReference>
<feature type="compositionally biased region" description="Acidic residues" evidence="1">
    <location>
        <begin position="244"/>
        <end position="254"/>
    </location>
</feature>
<feature type="region of interest" description="Disordered" evidence="1">
    <location>
        <begin position="354"/>
        <end position="379"/>
    </location>
</feature>
<accession>A0A8T1YXS6</accession>
<gene>
    <name evidence="3" type="ORF">ISN45_Aa06g020050</name>
</gene>
<organism evidence="3 4">
    <name type="scientific">Arabidopsis thaliana x Arabidopsis arenosa</name>
    <dbReference type="NCBI Taxonomy" id="1240361"/>
    <lineage>
        <taxon>Eukaryota</taxon>
        <taxon>Viridiplantae</taxon>
        <taxon>Streptophyta</taxon>
        <taxon>Embryophyta</taxon>
        <taxon>Tracheophyta</taxon>
        <taxon>Spermatophyta</taxon>
        <taxon>Magnoliopsida</taxon>
        <taxon>eudicotyledons</taxon>
        <taxon>Gunneridae</taxon>
        <taxon>Pentapetalae</taxon>
        <taxon>rosids</taxon>
        <taxon>malvids</taxon>
        <taxon>Brassicales</taxon>
        <taxon>Brassicaceae</taxon>
        <taxon>Camelineae</taxon>
        <taxon>Arabidopsis</taxon>
    </lineage>
</organism>
<dbReference type="PROSITE" id="PS51382">
    <property type="entry name" value="SPX"/>
    <property type="match status" value="1"/>
</dbReference>
<evidence type="ECO:0000256" key="1">
    <source>
        <dbReference type="SAM" id="MobiDB-lite"/>
    </source>
</evidence>
<keyword evidence="4" id="KW-1185">Reference proteome</keyword>
<dbReference type="EMBL" id="JAEFBK010000011">
    <property type="protein sequence ID" value="KAG7551321.1"/>
    <property type="molecule type" value="Genomic_DNA"/>
</dbReference>
<dbReference type="GO" id="GO:0004523">
    <property type="term" value="F:RNA-DNA hybrid ribonuclease activity"/>
    <property type="evidence" value="ECO:0007669"/>
    <property type="project" value="InterPro"/>
</dbReference>
<dbReference type="InterPro" id="IPR000477">
    <property type="entry name" value="RT_dom"/>
</dbReference>
<dbReference type="Pfam" id="PF03372">
    <property type="entry name" value="Exo_endo_phos"/>
    <property type="match status" value="1"/>
</dbReference>
<name>A0A8T1YXS6_9BRAS</name>
<dbReference type="Proteomes" id="UP000694240">
    <property type="component" value="Chromosome 11"/>
</dbReference>
<reference evidence="3 4" key="1">
    <citation type="submission" date="2020-12" db="EMBL/GenBank/DDBJ databases">
        <title>Concerted genomic and epigenomic changes stabilize Arabidopsis allopolyploids.</title>
        <authorList>
            <person name="Chen Z."/>
        </authorList>
    </citation>
    <scope>NUCLEOTIDE SEQUENCE [LARGE SCALE GENOMIC DNA]</scope>
    <source>
        <strain evidence="3">Allo738</strain>
        <tissue evidence="3">Leaf</tissue>
    </source>
</reference>
<feature type="domain" description="SPX" evidence="2">
    <location>
        <begin position="1464"/>
        <end position="1619"/>
    </location>
</feature>
<dbReference type="PANTHER" id="PTHR45978:SF10">
    <property type="entry name" value="SPX DOMAIN-CONTAINING PROTEIN 1"/>
    <property type="match status" value="1"/>
</dbReference>
<feature type="compositionally biased region" description="Basic and acidic residues" evidence="1">
    <location>
        <begin position="27"/>
        <end position="39"/>
    </location>
</feature>
<feature type="compositionally biased region" description="Polar residues" evidence="1">
    <location>
        <begin position="100"/>
        <end position="110"/>
    </location>
</feature>
<feature type="compositionally biased region" description="Basic and acidic residues" evidence="1">
    <location>
        <begin position="1"/>
        <end position="10"/>
    </location>
</feature>
<dbReference type="Pfam" id="PF03105">
    <property type="entry name" value="SPX"/>
    <property type="match status" value="2"/>
</dbReference>
<dbReference type="PANTHER" id="PTHR45978">
    <property type="entry name" value="SPX DOMAIN-CONTAINING PROTEIN 3"/>
    <property type="match status" value="1"/>
</dbReference>
<feature type="compositionally biased region" description="Basic and acidic residues" evidence="1">
    <location>
        <begin position="51"/>
        <end position="67"/>
    </location>
</feature>
<protein>
    <submittedName>
        <fullName evidence="3">SPX domain</fullName>
    </submittedName>
</protein>
<dbReference type="Pfam" id="PF13966">
    <property type="entry name" value="zf-RVT"/>
    <property type="match status" value="1"/>
</dbReference>
<dbReference type="InterPro" id="IPR004331">
    <property type="entry name" value="SPX_dom"/>
</dbReference>
<dbReference type="InterPro" id="IPR044730">
    <property type="entry name" value="RNase_H-like_dom_plant"/>
</dbReference>